<dbReference type="EMBL" id="JBHTLT010000015">
    <property type="protein sequence ID" value="MFD1204016.1"/>
    <property type="molecule type" value="Genomic_DNA"/>
</dbReference>
<gene>
    <name evidence="1" type="ORF">ACFQ38_02585</name>
</gene>
<keyword evidence="2" id="KW-1185">Reference proteome</keyword>
<dbReference type="RefSeq" id="WP_381479718.1">
    <property type="nucleotide sequence ID" value="NZ_JBHTLT010000015.1"/>
</dbReference>
<evidence type="ECO:0000313" key="1">
    <source>
        <dbReference type="EMBL" id="MFD1204016.1"/>
    </source>
</evidence>
<protein>
    <submittedName>
        <fullName evidence="1">Uncharacterized protein</fullName>
    </submittedName>
</protein>
<sequence>MIESALKIVKARLGITSNVRDFYLQEIIKGIVEELKAQGLSLNNDSSLHLMFVADYAAWRYQSVGDSQLSAARVTLPMPRHLQFRLHNLIINQAGGRNE</sequence>
<accession>A0ABW3TTC5</accession>
<dbReference type="Proteomes" id="UP001597231">
    <property type="component" value="Unassembled WGS sequence"/>
</dbReference>
<comment type="caution">
    <text evidence="1">The sequence shown here is derived from an EMBL/GenBank/DDBJ whole genome shotgun (WGS) entry which is preliminary data.</text>
</comment>
<name>A0ABW3TTC5_9BACL</name>
<reference evidence="2" key="1">
    <citation type="journal article" date="2019" name="Int. J. Syst. Evol. Microbiol.">
        <title>The Global Catalogue of Microorganisms (GCM) 10K type strain sequencing project: providing services to taxonomists for standard genome sequencing and annotation.</title>
        <authorList>
            <consortium name="The Broad Institute Genomics Platform"/>
            <consortium name="The Broad Institute Genome Sequencing Center for Infectious Disease"/>
            <person name="Wu L."/>
            <person name="Ma J."/>
        </authorList>
    </citation>
    <scope>NUCLEOTIDE SEQUENCE [LARGE SCALE GENOMIC DNA]</scope>
    <source>
        <strain evidence="2">CCUG 53915</strain>
    </source>
</reference>
<proteinExistence type="predicted"/>
<evidence type="ECO:0000313" key="2">
    <source>
        <dbReference type="Proteomes" id="UP001597231"/>
    </source>
</evidence>
<organism evidence="1 2">
    <name type="scientific">Sporosarcina contaminans</name>
    <dbReference type="NCBI Taxonomy" id="633403"/>
    <lineage>
        <taxon>Bacteria</taxon>
        <taxon>Bacillati</taxon>
        <taxon>Bacillota</taxon>
        <taxon>Bacilli</taxon>
        <taxon>Bacillales</taxon>
        <taxon>Caryophanaceae</taxon>
        <taxon>Sporosarcina</taxon>
    </lineage>
</organism>